<evidence type="ECO:0000313" key="2">
    <source>
        <dbReference type="EMBL" id="ELR66253.1"/>
    </source>
</evidence>
<dbReference type="PATRIC" id="fig|1056511.3.peg.1729"/>
<evidence type="ECO:0000256" key="1">
    <source>
        <dbReference type="SAM" id="SignalP"/>
    </source>
</evidence>
<comment type="caution">
    <text evidence="2">The sequence shown here is derived from an EMBL/GenBank/DDBJ whole genome shotgun (WGS) entry which is preliminary data.</text>
</comment>
<feature type="chain" id="PRO_5003993003" evidence="1">
    <location>
        <begin position="27"/>
        <end position="496"/>
    </location>
</feature>
<dbReference type="OrthoDB" id="5592990at2"/>
<organism evidence="2 3">
    <name type="scientific">Photobacterium marinum</name>
    <dbReference type="NCBI Taxonomy" id="1056511"/>
    <lineage>
        <taxon>Bacteria</taxon>
        <taxon>Pseudomonadati</taxon>
        <taxon>Pseudomonadota</taxon>
        <taxon>Gammaproteobacteria</taxon>
        <taxon>Vibrionales</taxon>
        <taxon>Vibrionaceae</taxon>
        <taxon>Photobacterium</taxon>
    </lineage>
</organism>
<accession>L8JDC8</accession>
<proteinExistence type="predicted"/>
<keyword evidence="3" id="KW-1185">Reference proteome</keyword>
<name>L8JDC8_9GAMM</name>
<sequence>MMKRTFSAITLATISHLVMSASEIQAASDIQTGYFIDSPVTGLYYQTSSSLDGFTDKGAFNYKDGDVVTFYLGTNKSALPIATLSGQEVVTPTLASATPSRSVNLTRLLLSLDSTPGNREEIILVSKALSDPQFQKKLRQINLQALDASKDKLGIDLVSVQEAARHLDESQTYIEKNFTSEEVILRPLNTKFRNIIIKRRDWQGNLCFFDVARKSSPDYYGPIGSMTYMVTAEGIYEYPDIGDYFGSTDSSVSGCELNTKHRYTEVLFEPIEVFAEWGGLIGCAIQGCTRNDINGFTIEDYDDEIDWKYRTVAINYDPNTQLLMQKNQGLGPKENVSHLNRSESIWLTTRADANHHVDFDGLWQETTYLSDGNIDNQCLLVTGGKVLSAAPDDDECPTGIKAYANDVTASHGDMWWLEPANSKATLAQLNTAVKWYDTNTKPRYTSWEYLPAGENWEQGVLYRLQQHIVVDNKGIQHPQTHLISELKKYQNRESRK</sequence>
<protein>
    <submittedName>
        <fullName evidence="2">Chromosome segregation ATPase</fullName>
    </submittedName>
</protein>
<reference evidence="2 3" key="1">
    <citation type="submission" date="2012-12" db="EMBL/GenBank/DDBJ databases">
        <title>Genome Assembly of Photobacterium sp. AK15.</title>
        <authorList>
            <person name="Khatri I."/>
            <person name="Vaidya B."/>
            <person name="Srinivas T.N.R."/>
            <person name="Subramanian S."/>
            <person name="Pinnaka A."/>
        </authorList>
    </citation>
    <scope>NUCLEOTIDE SEQUENCE [LARGE SCALE GENOMIC DNA]</scope>
    <source>
        <strain evidence="2 3">AK15</strain>
    </source>
</reference>
<gene>
    <name evidence="2" type="ORF">C942_04915</name>
</gene>
<feature type="signal peptide" evidence="1">
    <location>
        <begin position="1"/>
        <end position="26"/>
    </location>
</feature>
<keyword evidence="1" id="KW-0732">Signal</keyword>
<dbReference type="EMBL" id="AMZO01000009">
    <property type="protein sequence ID" value="ELR66253.1"/>
    <property type="molecule type" value="Genomic_DNA"/>
</dbReference>
<dbReference type="AlphaFoldDB" id="L8JDC8"/>
<dbReference type="RefSeq" id="WP_007464599.1">
    <property type="nucleotide sequence ID" value="NZ_AMZO01000009.1"/>
</dbReference>
<evidence type="ECO:0000313" key="3">
    <source>
        <dbReference type="Proteomes" id="UP000011134"/>
    </source>
</evidence>
<dbReference type="Proteomes" id="UP000011134">
    <property type="component" value="Unassembled WGS sequence"/>
</dbReference>